<evidence type="ECO:0000256" key="9">
    <source>
        <dbReference type="ARBA" id="ARBA00023136"/>
    </source>
</evidence>
<dbReference type="FunFam" id="2.60.120.230:FF:000001">
    <property type="entry name" value="Monooxygenase, DBH-like 1"/>
    <property type="match status" value="1"/>
</dbReference>
<name>A0A6F9DLQ5_9ASCI</name>
<dbReference type="InterPro" id="IPR014784">
    <property type="entry name" value="Cu2_ascorb_mOase-like_C"/>
</dbReference>
<dbReference type="Gene3D" id="2.60.40.1210">
    <property type="entry name" value="Cellobiose dehydrogenase, cytochrome domain"/>
    <property type="match status" value="1"/>
</dbReference>
<accession>A0A6F9DLQ5</accession>
<dbReference type="InterPro" id="IPR008977">
    <property type="entry name" value="PHM/PNGase_F_dom_sf"/>
</dbReference>
<dbReference type="GO" id="GO:0006589">
    <property type="term" value="P:octopamine biosynthetic process"/>
    <property type="evidence" value="ECO:0007669"/>
    <property type="project" value="TreeGrafter"/>
</dbReference>
<comment type="cofactor">
    <cofactor evidence="1">
        <name>Cu(2+)</name>
        <dbReference type="ChEBI" id="CHEBI:29036"/>
    </cofactor>
</comment>
<feature type="domain" description="DOMON" evidence="13">
    <location>
        <begin position="36"/>
        <end position="150"/>
    </location>
</feature>
<keyword evidence="11" id="KW-0325">Glycoprotein</keyword>
<reference evidence="14" key="1">
    <citation type="submission" date="2020-04" db="EMBL/GenBank/DDBJ databases">
        <authorList>
            <person name="Neveu A P."/>
        </authorList>
    </citation>
    <scope>NUCLEOTIDE SEQUENCE</scope>
    <source>
        <tissue evidence="14">Whole embryo</tissue>
    </source>
</reference>
<evidence type="ECO:0000256" key="5">
    <source>
        <dbReference type="ARBA" id="ARBA00022729"/>
    </source>
</evidence>
<dbReference type="AlphaFoldDB" id="A0A6F9DLQ5"/>
<dbReference type="InterPro" id="IPR028460">
    <property type="entry name" value="Tbh/DBH"/>
</dbReference>
<keyword evidence="9" id="KW-0472">Membrane</keyword>
<dbReference type="FunFam" id="2.60.120.310:FF:000004">
    <property type="entry name" value="DBH-like monooxygenase protein 1"/>
    <property type="match status" value="1"/>
</dbReference>
<keyword evidence="4" id="KW-0479">Metal-binding</keyword>
<dbReference type="CDD" id="cd09631">
    <property type="entry name" value="DOMON_DOH"/>
    <property type="match status" value="1"/>
</dbReference>
<evidence type="ECO:0000256" key="2">
    <source>
        <dbReference type="ARBA" id="ARBA00004370"/>
    </source>
</evidence>
<evidence type="ECO:0000256" key="3">
    <source>
        <dbReference type="ARBA" id="ARBA00010676"/>
    </source>
</evidence>
<protein>
    <submittedName>
        <fullName evidence="14">DBH-like monooxygenase protein 1 homolog</fullName>
    </submittedName>
</protein>
<dbReference type="PANTHER" id="PTHR10157:SF23">
    <property type="entry name" value="MOXD1 HOMOLOG 1"/>
    <property type="match status" value="1"/>
</dbReference>
<evidence type="ECO:0000256" key="7">
    <source>
        <dbReference type="ARBA" id="ARBA00023008"/>
    </source>
</evidence>
<dbReference type="InterPro" id="IPR000945">
    <property type="entry name" value="DBH-like"/>
</dbReference>
<dbReference type="InterPro" id="IPR045266">
    <property type="entry name" value="DOH_DOMON"/>
</dbReference>
<dbReference type="SUPFAM" id="SSF49344">
    <property type="entry name" value="CBD9-like"/>
    <property type="match status" value="1"/>
</dbReference>
<dbReference type="GO" id="GO:0004500">
    <property type="term" value="F:dopamine beta-monooxygenase activity"/>
    <property type="evidence" value="ECO:0007669"/>
    <property type="project" value="InterPro"/>
</dbReference>
<dbReference type="Gene3D" id="2.60.120.310">
    <property type="entry name" value="Copper type II, ascorbate-dependent monooxygenase, N-terminal domain"/>
    <property type="match status" value="1"/>
</dbReference>
<keyword evidence="6" id="KW-0560">Oxidoreductase</keyword>
<dbReference type="Pfam" id="PF01082">
    <property type="entry name" value="Cu2_monooxygen"/>
    <property type="match status" value="1"/>
</dbReference>
<dbReference type="GO" id="GO:0030667">
    <property type="term" value="C:secretory granule membrane"/>
    <property type="evidence" value="ECO:0007669"/>
    <property type="project" value="TreeGrafter"/>
</dbReference>
<evidence type="ECO:0000256" key="6">
    <source>
        <dbReference type="ARBA" id="ARBA00023002"/>
    </source>
</evidence>
<organism evidence="14">
    <name type="scientific">Phallusia mammillata</name>
    <dbReference type="NCBI Taxonomy" id="59560"/>
    <lineage>
        <taxon>Eukaryota</taxon>
        <taxon>Metazoa</taxon>
        <taxon>Chordata</taxon>
        <taxon>Tunicata</taxon>
        <taxon>Ascidiacea</taxon>
        <taxon>Phlebobranchia</taxon>
        <taxon>Ascidiidae</taxon>
        <taxon>Phallusia</taxon>
    </lineage>
</organism>
<dbReference type="InterPro" id="IPR005018">
    <property type="entry name" value="DOMON_domain"/>
</dbReference>
<dbReference type="InterPro" id="IPR036939">
    <property type="entry name" value="Cu2_ascorb_mOase_N_sf"/>
</dbReference>
<evidence type="ECO:0000256" key="4">
    <source>
        <dbReference type="ARBA" id="ARBA00022723"/>
    </source>
</evidence>
<evidence type="ECO:0000256" key="8">
    <source>
        <dbReference type="ARBA" id="ARBA00023033"/>
    </source>
</evidence>
<evidence type="ECO:0000259" key="13">
    <source>
        <dbReference type="PROSITE" id="PS50836"/>
    </source>
</evidence>
<keyword evidence="7" id="KW-0186">Copper</keyword>
<dbReference type="PRINTS" id="PR00767">
    <property type="entry name" value="DBMONOXGNASE"/>
</dbReference>
<dbReference type="SMART" id="SM00664">
    <property type="entry name" value="DoH"/>
    <property type="match status" value="1"/>
</dbReference>
<dbReference type="PANTHER" id="PTHR10157">
    <property type="entry name" value="DOPAMINE BETA HYDROXYLASE RELATED"/>
    <property type="match status" value="1"/>
</dbReference>
<sequence>MLRVASVVFFCLFAFGLGQLPPSENFDHNTILDNNGDVRLWWKFNATYITFELQGKTTGWVGLGFSPGGGMANADIYVGWVANGVANVTDRHGEDSNAFPPLDGEQNVETLGGLEESGWTRVKFVRPITACDSDDMTITSNTMRVIYALGSTDGPDIQYHGATNRGTRSLIVLTYANDGQQPPAGETTSNFDLLNDNFAVPAVDTYYNCRVLEIPPAINTPQHIVQIEGVVQTGNEAHVHHILLYECPVSVNGSSLGVDNRCYDGSPPEHLQCTQLLAAWAIGSSAFVFPNHVGFPIGNADSPKFVLMETHYDNPTLKNDIVDSSGLKITYTPQLRQHDAGVILVGHIVSPFAHLIPPNTETFEDYSECGPRCLTDAIGAANVTSVNAFAVLLHSHLLGRSLELKHVRNGTELEPIASDNNYDFNYQETRTLPQEVTIKPDDSLQMLCNYNSKGRSNVTYGGFGTYQEMCVSFLYYYPKIQLTDCTSTPDFGVILGYYLGITNVSVTGQLGPYSTLESIVVTEPPELAGLTVMEIVNAISWNETVADEFSMFLQAIPHSQQCYPVDLKLPAFTFNLTKTLQPYVAPTPNCSQNTETTTMTTTTTMAATTTSITTTSSATLLRFSPVVQMCFTLMLLVTSFFV</sequence>
<dbReference type="GO" id="GO:0042421">
    <property type="term" value="P:norepinephrine biosynthetic process"/>
    <property type="evidence" value="ECO:0007669"/>
    <property type="project" value="TreeGrafter"/>
</dbReference>
<comment type="similarity">
    <text evidence="3">Belongs to the copper type II ascorbate-dependent monooxygenase family.</text>
</comment>
<dbReference type="GO" id="GO:0042420">
    <property type="term" value="P:dopamine catabolic process"/>
    <property type="evidence" value="ECO:0007669"/>
    <property type="project" value="TreeGrafter"/>
</dbReference>
<evidence type="ECO:0000256" key="12">
    <source>
        <dbReference type="SAM" id="SignalP"/>
    </source>
</evidence>
<dbReference type="Gene3D" id="2.60.120.230">
    <property type="match status" value="1"/>
</dbReference>
<keyword evidence="5 12" id="KW-0732">Signal</keyword>
<keyword evidence="10" id="KW-1015">Disulfide bond</keyword>
<feature type="signal peptide" evidence="12">
    <location>
        <begin position="1"/>
        <end position="18"/>
    </location>
</feature>
<dbReference type="GO" id="GO:0005615">
    <property type="term" value="C:extracellular space"/>
    <property type="evidence" value="ECO:0007669"/>
    <property type="project" value="TreeGrafter"/>
</dbReference>
<gene>
    <name evidence="14" type="primary">Moxd1-003</name>
</gene>
<evidence type="ECO:0000313" key="14">
    <source>
        <dbReference type="EMBL" id="CAB3263918.1"/>
    </source>
</evidence>
<comment type="subcellular location">
    <subcellularLocation>
        <location evidence="2">Membrane</location>
    </subcellularLocation>
</comment>
<dbReference type="Pfam" id="PF03712">
    <property type="entry name" value="Cu2_monoox_C"/>
    <property type="match status" value="1"/>
</dbReference>
<proteinExistence type="evidence at transcript level"/>
<evidence type="ECO:0000256" key="1">
    <source>
        <dbReference type="ARBA" id="ARBA00001973"/>
    </source>
</evidence>
<keyword evidence="8 14" id="KW-0503">Monooxygenase</keyword>
<dbReference type="InterPro" id="IPR000323">
    <property type="entry name" value="Cu2_ascorb_mOase_N"/>
</dbReference>
<dbReference type="FunFam" id="2.60.40.1210:FF:000001">
    <property type="entry name" value="Monooxygenase, DBH-like 1, like"/>
    <property type="match status" value="1"/>
</dbReference>
<evidence type="ECO:0000256" key="11">
    <source>
        <dbReference type="ARBA" id="ARBA00023180"/>
    </source>
</evidence>
<dbReference type="GO" id="GO:0005507">
    <property type="term" value="F:copper ion binding"/>
    <property type="evidence" value="ECO:0007669"/>
    <property type="project" value="InterPro"/>
</dbReference>
<dbReference type="EMBL" id="LR788056">
    <property type="protein sequence ID" value="CAB3263918.1"/>
    <property type="molecule type" value="mRNA"/>
</dbReference>
<feature type="chain" id="PRO_5026279185" evidence="12">
    <location>
        <begin position="19"/>
        <end position="642"/>
    </location>
</feature>
<dbReference type="SUPFAM" id="SSF49742">
    <property type="entry name" value="PHM/PNGase F"/>
    <property type="match status" value="2"/>
</dbReference>
<evidence type="ECO:0000256" key="10">
    <source>
        <dbReference type="ARBA" id="ARBA00023157"/>
    </source>
</evidence>
<dbReference type="InterPro" id="IPR024548">
    <property type="entry name" value="Cu2_monoox_C"/>
</dbReference>
<dbReference type="Pfam" id="PF03351">
    <property type="entry name" value="DOMON"/>
    <property type="match status" value="1"/>
</dbReference>
<dbReference type="PROSITE" id="PS50836">
    <property type="entry name" value="DOMON"/>
    <property type="match status" value="1"/>
</dbReference>